<dbReference type="Pfam" id="PF05721">
    <property type="entry name" value="PhyH"/>
    <property type="match status" value="1"/>
</dbReference>
<evidence type="ECO:0000256" key="3">
    <source>
        <dbReference type="ARBA" id="ARBA00023004"/>
    </source>
</evidence>
<name>A0AAV7F616_ARIFI</name>
<dbReference type="GO" id="GO:0046872">
    <property type="term" value="F:metal ion binding"/>
    <property type="evidence" value="ECO:0007669"/>
    <property type="project" value="UniProtKB-KW"/>
</dbReference>
<evidence type="ECO:0000256" key="2">
    <source>
        <dbReference type="ARBA" id="ARBA00022723"/>
    </source>
</evidence>
<comment type="cofactor">
    <cofactor evidence="1">
        <name>Fe cation</name>
        <dbReference type="ChEBI" id="CHEBI:24875"/>
    </cofactor>
</comment>
<dbReference type="InterPro" id="IPR008775">
    <property type="entry name" value="Phytyl_CoA_dOase-like"/>
</dbReference>
<dbReference type="Proteomes" id="UP000825729">
    <property type="component" value="Unassembled WGS sequence"/>
</dbReference>
<dbReference type="SUPFAM" id="SSF51197">
    <property type="entry name" value="Clavaminate synthase-like"/>
    <property type="match status" value="1"/>
</dbReference>
<evidence type="ECO:0000313" key="5">
    <source>
        <dbReference type="Proteomes" id="UP000825729"/>
    </source>
</evidence>
<keyword evidence="5" id="KW-1185">Reference proteome</keyword>
<keyword evidence="2" id="KW-0479">Metal-binding</keyword>
<organism evidence="4 5">
    <name type="scientific">Aristolochia fimbriata</name>
    <name type="common">White veined hardy Dutchman's pipe vine</name>
    <dbReference type="NCBI Taxonomy" id="158543"/>
    <lineage>
        <taxon>Eukaryota</taxon>
        <taxon>Viridiplantae</taxon>
        <taxon>Streptophyta</taxon>
        <taxon>Embryophyta</taxon>
        <taxon>Tracheophyta</taxon>
        <taxon>Spermatophyta</taxon>
        <taxon>Magnoliopsida</taxon>
        <taxon>Magnoliidae</taxon>
        <taxon>Piperales</taxon>
        <taxon>Aristolochiaceae</taxon>
        <taxon>Aristolochia</taxon>
    </lineage>
</organism>
<dbReference type="Gene3D" id="2.60.120.620">
    <property type="entry name" value="q2cbj1_9rhob like domain"/>
    <property type="match status" value="1"/>
</dbReference>
<evidence type="ECO:0000256" key="1">
    <source>
        <dbReference type="ARBA" id="ARBA00001962"/>
    </source>
</evidence>
<proteinExistence type="predicted"/>
<dbReference type="AlphaFoldDB" id="A0AAV7F616"/>
<dbReference type="GO" id="GO:0048244">
    <property type="term" value="F:phytanoyl-CoA dioxygenase activity"/>
    <property type="evidence" value="ECO:0007669"/>
    <property type="project" value="TreeGrafter"/>
</dbReference>
<dbReference type="EMBL" id="JAINDJ010000003">
    <property type="protein sequence ID" value="KAG9454998.1"/>
    <property type="molecule type" value="Genomic_DNA"/>
</dbReference>
<dbReference type="PANTHER" id="PTHR20883:SF15">
    <property type="entry name" value="PHYTANOYL-COA DIOXYGENASE DOMAIN-CONTAINING PROTEIN 1"/>
    <property type="match status" value="1"/>
</dbReference>
<protein>
    <recommendedName>
        <fullName evidence="6">Phytanoyl-CoA dioxygenase</fullName>
    </recommendedName>
</protein>
<evidence type="ECO:0008006" key="6">
    <source>
        <dbReference type="Google" id="ProtNLM"/>
    </source>
</evidence>
<sequence>MGMVGNLSPDQVESFKSQGFLVLESFCSREELEAMMKRMDELLQQFDCSSSSVFSSKNQKELTDNHFYDSAERISFFFEEKAFEVDGKLKQPKELSINKVGHALHELDPVFRDFSRSEKMSSMLFSLAYKKPVVIQSMYIFKQPGIGGEVVPHQDNSFLYTEPASCTGLWLALEDASINNGCLWAIPGSHKDGLVRRFIRDENGVHFDRPSPSYDQKDFVPLEVKAGSLVVLHGDLIHQSLENQSSKSRHAYSIHVVETDGCVWAKDNWLQRKVDPEPLYVS</sequence>
<evidence type="ECO:0000313" key="4">
    <source>
        <dbReference type="EMBL" id="KAG9454998.1"/>
    </source>
</evidence>
<keyword evidence="3" id="KW-0408">Iron</keyword>
<comment type="caution">
    <text evidence="4">The sequence shown here is derived from an EMBL/GenBank/DDBJ whole genome shotgun (WGS) entry which is preliminary data.</text>
</comment>
<accession>A0AAV7F616</accession>
<dbReference type="PANTHER" id="PTHR20883">
    <property type="entry name" value="PHYTANOYL-COA DIOXYGENASE DOMAIN CONTAINING 1"/>
    <property type="match status" value="1"/>
</dbReference>
<gene>
    <name evidence="4" type="ORF">H6P81_007902</name>
</gene>
<reference evidence="4 5" key="1">
    <citation type="submission" date="2021-07" db="EMBL/GenBank/DDBJ databases">
        <title>The Aristolochia fimbriata genome: insights into angiosperm evolution, floral development and chemical biosynthesis.</title>
        <authorList>
            <person name="Jiao Y."/>
        </authorList>
    </citation>
    <scope>NUCLEOTIDE SEQUENCE [LARGE SCALE GENOMIC DNA]</scope>
    <source>
        <strain evidence="4">IBCAS-2021</strain>
        <tissue evidence="4">Leaf</tissue>
    </source>
</reference>